<evidence type="ECO:0000313" key="1">
    <source>
        <dbReference type="EMBL" id="KAE9398963.1"/>
    </source>
</evidence>
<organism evidence="1 2">
    <name type="scientific">Gymnopus androsaceus JB14</name>
    <dbReference type="NCBI Taxonomy" id="1447944"/>
    <lineage>
        <taxon>Eukaryota</taxon>
        <taxon>Fungi</taxon>
        <taxon>Dikarya</taxon>
        <taxon>Basidiomycota</taxon>
        <taxon>Agaricomycotina</taxon>
        <taxon>Agaricomycetes</taxon>
        <taxon>Agaricomycetidae</taxon>
        <taxon>Agaricales</taxon>
        <taxon>Marasmiineae</taxon>
        <taxon>Omphalotaceae</taxon>
        <taxon>Gymnopus</taxon>
    </lineage>
</organism>
<feature type="non-terminal residue" evidence="1">
    <location>
        <position position="1"/>
    </location>
</feature>
<dbReference type="Proteomes" id="UP000799118">
    <property type="component" value="Unassembled WGS sequence"/>
</dbReference>
<protein>
    <recommendedName>
        <fullName evidence="3">Transposase</fullName>
    </recommendedName>
</protein>
<feature type="non-terminal residue" evidence="1">
    <location>
        <position position="73"/>
    </location>
</feature>
<evidence type="ECO:0008006" key="3">
    <source>
        <dbReference type="Google" id="ProtNLM"/>
    </source>
</evidence>
<evidence type="ECO:0000313" key="2">
    <source>
        <dbReference type="Proteomes" id="UP000799118"/>
    </source>
</evidence>
<name>A0A6A4HLS2_9AGAR</name>
<keyword evidence="2" id="KW-1185">Reference proteome</keyword>
<accession>A0A6A4HLS2</accession>
<sequence>PFCVVQDHGYRWLQKEGRPDQYVPSKETILRDIKNLFEKTKEKIATELQDYDGKIPIAIDCWTSPNHCAWMSI</sequence>
<dbReference type="EMBL" id="ML769475">
    <property type="protein sequence ID" value="KAE9398963.1"/>
    <property type="molecule type" value="Genomic_DNA"/>
</dbReference>
<proteinExistence type="predicted"/>
<reference evidence="1" key="1">
    <citation type="journal article" date="2019" name="Environ. Microbiol.">
        <title>Fungal ecological strategies reflected in gene transcription - a case study of two litter decomposers.</title>
        <authorList>
            <person name="Barbi F."/>
            <person name="Kohler A."/>
            <person name="Barry K."/>
            <person name="Baskaran P."/>
            <person name="Daum C."/>
            <person name="Fauchery L."/>
            <person name="Ihrmark K."/>
            <person name="Kuo A."/>
            <person name="LaButti K."/>
            <person name="Lipzen A."/>
            <person name="Morin E."/>
            <person name="Grigoriev I.V."/>
            <person name="Henrissat B."/>
            <person name="Lindahl B."/>
            <person name="Martin F."/>
        </authorList>
    </citation>
    <scope>NUCLEOTIDE SEQUENCE</scope>
    <source>
        <strain evidence="1">JB14</strain>
    </source>
</reference>
<gene>
    <name evidence="1" type="ORF">BT96DRAFT_745789</name>
</gene>
<dbReference type="OrthoDB" id="2677917at2759"/>
<dbReference type="AlphaFoldDB" id="A0A6A4HLS2"/>